<accession>A0A9Q0R399</accession>
<gene>
    <name evidence="1" type="ORF">NE237_032612</name>
</gene>
<proteinExistence type="predicted"/>
<dbReference type="OrthoDB" id="1934656at2759"/>
<sequence>MASELIVKYREKAQIFHGEELCKKKSTELLEEMKLPNNLLPVEMEEMGINQEEGFFWMKLKKAQKYKFPKVGDTLYATEISGFIETHRLKELKGVTAKELMLTFTITEIYIDDPSSGKINFKTASGFSRKHPISCFELPKPDKK</sequence>
<reference evidence="1" key="1">
    <citation type="journal article" date="2023" name="Plant J.">
        <title>The genome of the king protea, Protea cynaroides.</title>
        <authorList>
            <person name="Chang J."/>
            <person name="Duong T.A."/>
            <person name="Schoeman C."/>
            <person name="Ma X."/>
            <person name="Roodt D."/>
            <person name="Barker N."/>
            <person name="Li Z."/>
            <person name="Van de Peer Y."/>
            <person name="Mizrachi E."/>
        </authorList>
    </citation>
    <scope>NUCLEOTIDE SEQUENCE</scope>
    <source>
        <tissue evidence="1">Young leaves</tissue>
    </source>
</reference>
<evidence type="ECO:0000313" key="2">
    <source>
        <dbReference type="Proteomes" id="UP001141806"/>
    </source>
</evidence>
<comment type="caution">
    <text evidence="1">The sequence shown here is derived from an EMBL/GenBank/DDBJ whole genome shotgun (WGS) entry which is preliminary data.</text>
</comment>
<dbReference type="InterPro" id="IPR036758">
    <property type="entry name" value="At5g01610-like"/>
</dbReference>
<dbReference type="PANTHER" id="PTHR31676:SF7">
    <property type="entry name" value="DUF538 DOMAIN-CONTAINING PROTEIN"/>
    <property type="match status" value="1"/>
</dbReference>
<dbReference type="Gene3D" id="2.30.240.10">
    <property type="entry name" value="At5g01610-like"/>
    <property type="match status" value="1"/>
</dbReference>
<dbReference type="EMBL" id="JAMYWD010000001">
    <property type="protein sequence ID" value="KAJ4981775.1"/>
    <property type="molecule type" value="Genomic_DNA"/>
</dbReference>
<dbReference type="SUPFAM" id="SSF141562">
    <property type="entry name" value="At5g01610-like"/>
    <property type="match status" value="1"/>
</dbReference>
<protein>
    <submittedName>
        <fullName evidence="1">Uncharacterized protein</fullName>
    </submittedName>
</protein>
<organism evidence="1 2">
    <name type="scientific">Protea cynaroides</name>
    <dbReference type="NCBI Taxonomy" id="273540"/>
    <lineage>
        <taxon>Eukaryota</taxon>
        <taxon>Viridiplantae</taxon>
        <taxon>Streptophyta</taxon>
        <taxon>Embryophyta</taxon>
        <taxon>Tracheophyta</taxon>
        <taxon>Spermatophyta</taxon>
        <taxon>Magnoliopsida</taxon>
        <taxon>Proteales</taxon>
        <taxon>Proteaceae</taxon>
        <taxon>Protea</taxon>
    </lineage>
</organism>
<keyword evidence="2" id="KW-1185">Reference proteome</keyword>
<dbReference type="InterPro" id="IPR007493">
    <property type="entry name" value="DUF538"/>
</dbReference>
<name>A0A9Q0R399_9MAGN</name>
<dbReference type="Proteomes" id="UP001141806">
    <property type="component" value="Unassembled WGS sequence"/>
</dbReference>
<dbReference type="Pfam" id="PF04398">
    <property type="entry name" value="DUF538"/>
    <property type="match status" value="1"/>
</dbReference>
<dbReference type="AlphaFoldDB" id="A0A9Q0R399"/>
<dbReference type="PANTHER" id="PTHR31676">
    <property type="entry name" value="T31J12.3 PROTEIN-RELATED"/>
    <property type="match status" value="1"/>
</dbReference>
<evidence type="ECO:0000313" key="1">
    <source>
        <dbReference type="EMBL" id="KAJ4981775.1"/>
    </source>
</evidence>